<dbReference type="SUPFAM" id="SSF55811">
    <property type="entry name" value="Nudix"/>
    <property type="match status" value="1"/>
</dbReference>
<comment type="caution">
    <text evidence="5">The sequence shown here is derived from an EMBL/GenBank/DDBJ whole genome shotgun (WGS) entry which is preliminary data.</text>
</comment>
<dbReference type="AlphaFoldDB" id="A0A848DGA2"/>
<keyword evidence="2" id="KW-0378">Hydrolase</keyword>
<evidence type="ECO:0000256" key="3">
    <source>
        <dbReference type="SAM" id="MobiDB-lite"/>
    </source>
</evidence>
<dbReference type="Pfam" id="PF00293">
    <property type="entry name" value="NUDIX"/>
    <property type="match status" value="1"/>
</dbReference>
<dbReference type="PANTHER" id="PTHR43046">
    <property type="entry name" value="GDP-MANNOSE MANNOSYL HYDROLASE"/>
    <property type="match status" value="1"/>
</dbReference>
<evidence type="ECO:0000259" key="4">
    <source>
        <dbReference type="PROSITE" id="PS51462"/>
    </source>
</evidence>
<sequence length="257" mass="27498">MKVSCSRSRRSRPVGRGQLSASRAGLSAGSTTGTVARSGHGRHADVTTAGTAPLAAGARGGTAAPHHGRAVVGRRRTAGRDGVPVAFAAGLRLGTTAPAPRVRVDPVTDRFRLVPAAYVVLRRGDDILLQLRQNTGYRDGHWATAAAGHVEAEESVVAAACREAAEELGVTIEAGDLVPLTAMHRTHGNRQPIDERVDFFFECRRWTGEPRLIEPDKAADLRWFALDALPDPVVPHERAVFEQLRDGRPAPVTTFGF</sequence>
<protein>
    <submittedName>
        <fullName evidence="5">NUDIX domain-containing protein</fullName>
    </submittedName>
</protein>
<dbReference type="PANTHER" id="PTHR43046:SF16">
    <property type="entry name" value="ADP-RIBOSE PYROPHOSPHATASE YJHB-RELATED"/>
    <property type="match status" value="1"/>
</dbReference>
<dbReference type="InterPro" id="IPR000086">
    <property type="entry name" value="NUDIX_hydrolase_dom"/>
</dbReference>
<dbReference type="InterPro" id="IPR015797">
    <property type="entry name" value="NUDIX_hydrolase-like_dom_sf"/>
</dbReference>
<accession>A0A848DGA2</accession>
<name>A0A848DGA2_9PSEU</name>
<dbReference type="PROSITE" id="PS51462">
    <property type="entry name" value="NUDIX"/>
    <property type="match status" value="1"/>
</dbReference>
<dbReference type="Proteomes" id="UP000586918">
    <property type="component" value="Unassembled WGS sequence"/>
</dbReference>
<dbReference type="Gene3D" id="3.90.79.10">
    <property type="entry name" value="Nucleoside Triphosphate Pyrophosphohydrolase"/>
    <property type="match status" value="1"/>
</dbReference>
<dbReference type="GO" id="GO:0016787">
    <property type="term" value="F:hydrolase activity"/>
    <property type="evidence" value="ECO:0007669"/>
    <property type="project" value="UniProtKB-KW"/>
</dbReference>
<dbReference type="EMBL" id="JAAXKZ010000021">
    <property type="protein sequence ID" value="NMH91606.1"/>
    <property type="molecule type" value="Genomic_DNA"/>
</dbReference>
<organism evidence="5 6">
    <name type="scientific">Pseudonocardia bannensis</name>
    <dbReference type="NCBI Taxonomy" id="630973"/>
    <lineage>
        <taxon>Bacteria</taxon>
        <taxon>Bacillati</taxon>
        <taxon>Actinomycetota</taxon>
        <taxon>Actinomycetes</taxon>
        <taxon>Pseudonocardiales</taxon>
        <taxon>Pseudonocardiaceae</taxon>
        <taxon>Pseudonocardia</taxon>
    </lineage>
</organism>
<evidence type="ECO:0000256" key="2">
    <source>
        <dbReference type="ARBA" id="ARBA00022801"/>
    </source>
</evidence>
<feature type="compositionally biased region" description="Low complexity" evidence="3">
    <location>
        <begin position="19"/>
        <end position="34"/>
    </location>
</feature>
<keyword evidence="6" id="KW-1185">Reference proteome</keyword>
<evidence type="ECO:0000313" key="5">
    <source>
        <dbReference type="EMBL" id="NMH91606.1"/>
    </source>
</evidence>
<feature type="domain" description="Nudix hydrolase" evidence="4">
    <location>
        <begin position="112"/>
        <end position="246"/>
    </location>
</feature>
<dbReference type="CDD" id="cd04683">
    <property type="entry name" value="NUDIX_Hydrolase"/>
    <property type="match status" value="1"/>
</dbReference>
<dbReference type="PROSITE" id="PS00893">
    <property type="entry name" value="NUDIX_BOX"/>
    <property type="match status" value="1"/>
</dbReference>
<feature type="compositionally biased region" description="Basic residues" evidence="3">
    <location>
        <begin position="66"/>
        <end position="77"/>
    </location>
</feature>
<dbReference type="InterPro" id="IPR020084">
    <property type="entry name" value="NUDIX_hydrolase_CS"/>
</dbReference>
<reference evidence="5 6" key="1">
    <citation type="submission" date="2020-04" db="EMBL/GenBank/DDBJ databases">
        <authorList>
            <person name="Klaysubun C."/>
            <person name="Duangmal K."/>
            <person name="Lipun K."/>
        </authorList>
    </citation>
    <scope>NUCLEOTIDE SEQUENCE [LARGE SCALE GENOMIC DNA]</scope>
    <source>
        <strain evidence="5 6">DSM 45300</strain>
    </source>
</reference>
<gene>
    <name evidence="5" type="ORF">HF519_08415</name>
</gene>
<proteinExistence type="predicted"/>
<comment type="cofactor">
    <cofactor evidence="1">
        <name>Mg(2+)</name>
        <dbReference type="ChEBI" id="CHEBI:18420"/>
    </cofactor>
</comment>
<feature type="compositionally biased region" description="Low complexity" evidence="3">
    <location>
        <begin position="47"/>
        <end position="65"/>
    </location>
</feature>
<evidence type="ECO:0000256" key="1">
    <source>
        <dbReference type="ARBA" id="ARBA00001946"/>
    </source>
</evidence>
<feature type="region of interest" description="Disordered" evidence="3">
    <location>
        <begin position="1"/>
        <end position="77"/>
    </location>
</feature>
<evidence type="ECO:0000313" key="6">
    <source>
        <dbReference type="Proteomes" id="UP000586918"/>
    </source>
</evidence>